<evidence type="ECO:0000259" key="13">
    <source>
        <dbReference type="SMART" id="SM00962"/>
    </source>
</evidence>
<dbReference type="GO" id="GO:0008312">
    <property type="term" value="F:7S RNA binding"/>
    <property type="evidence" value="ECO:0007669"/>
    <property type="project" value="InterPro"/>
</dbReference>
<dbReference type="Pfam" id="PF02881">
    <property type="entry name" value="SRP54_N"/>
    <property type="match status" value="1"/>
</dbReference>
<comment type="caution">
    <text evidence="15">The sequence shown here is derived from an EMBL/GenBank/DDBJ whole genome shotgun (WGS) entry which is preliminary data.</text>
</comment>
<dbReference type="FunFam" id="3.40.50.300:FF:000022">
    <property type="entry name" value="Signal recognition particle 54 kDa subunit"/>
    <property type="match status" value="1"/>
</dbReference>
<evidence type="ECO:0000256" key="5">
    <source>
        <dbReference type="ARBA" id="ARBA00022884"/>
    </source>
</evidence>
<dbReference type="PANTHER" id="PTHR11564">
    <property type="entry name" value="SIGNAL RECOGNITION PARTICLE 54K PROTEIN SRP54"/>
    <property type="match status" value="1"/>
</dbReference>
<comment type="subunit">
    <text evidence="10">Part of the signal recognition particle protein translocation system, which is composed of SRP and FtsY. SRP is a ribonucleoprotein composed of Ffh and a 4.5S RNA molecule.</text>
</comment>
<evidence type="ECO:0000259" key="12">
    <source>
        <dbReference type="SMART" id="SM00382"/>
    </source>
</evidence>
<evidence type="ECO:0000256" key="8">
    <source>
        <dbReference type="ARBA" id="ARBA00023274"/>
    </source>
</evidence>
<keyword evidence="5 10" id="KW-0694">RNA-binding</keyword>
<evidence type="ECO:0000256" key="3">
    <source>
        <dbReference type="ARBA" id="ARBA00022741"/>
    </source>
</evidence>
<dbReference type="CDD" id="cd18539">
    <property type="entry name" value="SRP_G"/>
    <property type="match status" value="1"/>
</dbReference>
<keyword evidence="6 10" id="KW-0342">GTP-binding</keyword>
<name>C4WJ33_9HYPH</name>
<evidence type="ECO:0000256" key="9">
    <source>
        <dbReference type="ARBA" id="ARBA00048027"/>
    </source>
</evidence>
<evidence type="ECO:0000256" key="2">
    <source>
        <dbReference type="ARBA" id="ARBA00005450"/>
    </source>
</evidence>
<comment type="similarity">
    <text evidence="2 10">Belongs to the GTP-binding SRP family. SRP54 subfamily.</text>
</comment>
<dbReference type="GO" id="GO:0003924">
    <property type="term" value="F:GTPase activity"/>
    <property type="evidence" value="ECO:0007669"/>
    <property type="project" value="UniProtKB-UniRule"/>
</dbReference>
<evidence type="ECO:0000256" key="4">
    <source>
        <dbReference type="ARBA" id="ARBA00022801"/>
    </source>
</evidence>
<evidence type="ECO:0000256" key="1">
    <source>
        <dbReference type="ARBA" id="ARBA00004515"/>
    </source>
</evidence>
<dbReference type="InterPro" id="IPR027417">
    <property type="entry name" value="P-loop_NTPase"/>
</dbReference>
<proteinExistence type="inferred from homology"/>
<dbReference type="Pfam" id="PF02978">
    <property type="entry name" value="SRP_SPB"/>
    <property type="match status" value="1"/>
</dbReference>
<dbReference type="GO" id="GO:0048500">
    <property type="term" value="C:signal recognition particle"/>
    <property type="evidence" value="ECO:0007669"/>
    <property type="project" value="UniProtKB-UniRule"/>
</dbReference>
<feature type="region of interest" description="Disordered" evidence="11">
    <location>
        <begin position="670"/>
        <end position="710"/>
    </location>
</feature>
<dbReference type="PANTHER" id="PTHR11564:SF5">
    <property type="entry name" value="SIGNAL RECOGNITION PARTICLE SUBUNIT SRP54"/>
    <property type="match status" value="1"/>
</dbReference>
<dbReference type="InterPro" id="IPR013822">
    <property type="entry name" value="Signal_recog_particl_SRP54_hlx"/>
</dbReference>
<comment type="function">
    <text evidence="10">Involved in targeting and insertion of nascent membrane proteins into the cytoplasmic membrane. Binds to the hydrophobic signal sequence of the ribosome-nascent chain (RNC) as it emerges from the ribosomes. The SRP-RNC complex is then targeted to the cytoplasmic membrane where it interacts with the SRP receptor FtsY. Interaction with FtsY leads to the transfer of the RNC complex to the Sec translocase for insertion into the membrane, the hydrolysis of GTP by both Ffh and FtsY, and the dissociation of the SRP-FtsY complex into the individual components.</text>
</comment>
<dbReference type="InterPro" id="IPR036891">
    <property type="entry name" value="Signal_recog_part_SRP54_M_sf"/>
</dbReference>
<dbReference type="InterPro" id="IPR022941">
    <property type="entry name" value="SRP54"/>
</dbReference>
<dbReference type="EMBL" id="ACQA01000001">
    <property type="protein sequence ID" value="EEQ96741.1"/>
    <property type="molecule type" value="Genomic_DNA"/>
</dbReference>
<evidence type="ECO:0000313" key="15">
    <source>
        <dbReference type="EMBL" id="EEQ96741.1"/>
    </source>
</evidence>
<dbReference type="NCBIfam" id="TIGR00959">
    <property type="entry name" value="ffh"/>
    <property type="match status" value="1"/>
</dbReference>
<evidence type="ECO:0000256" key="10">
    <source>
        <dbReference type="HAMAP-Rule" id="MF_00306"/>
    </source>
</evidence>
<dbReference type="InterPro" id="IPR004125">
    <property type="entry name" value="Signal_recog_particle_SRP54_M"/>
</dbReference>
<dbReference type="SMART" id="SM00382">
    <property type="entry name" value="AAA"/>
    <property type="match status" value="1"/>
</dbReference>
<dbReference type="SMART" id="SM00963">
    <property type="entry name" value="SRP54_N"/>
    <property type="match status" value="1"/>
</dbReference>
<keyword evidence="10" id="KW-0963">Cytoplasm</keyword>
<dbReference type="InterPro" id="IPR000897">
    <property type="entry name" value="SRP54_GTPase_dom"/>
</dbReference>
<feature type="compositionally biased region" description="Gly residues" evidence="11">
    <location>
        <begin position="671"/>
        <end position="704"/>
    </location>
</feature>
<dbReference type="GO" id="GO:0006614">
    <property type="term" value="P:SRP-dependent cotranslational protein targeting to membrane"/>
    <property type="evidence" value="ECO:0007669"/>
    <property type="project" value="InterPro"/>
</dbReference>
<dbReference type="AlphaFoldDB" id="C4WJ33"/>
<feature type="binding site" evidence="10">
    <location>
        <begin position="435"/>
        <end position="438"/>
    </location>
    <ligand>
        <name>GTP</name>
        <dbReference type="ChEBI" id="CHEBI:37565"/>
    </ligand>
</feature>
<dbReference type="Gene3D" id="1.10.260.30">
    <property type="entry name" value="Signal recognition particle, SRP54 subunit, M-domain"/>
    <property type="match status" value="1"/>
</dbReference>
<dbReference type="Pfam" id="PF00448">
    <property type="entry name" value="SRP54"/>
    <property type="match status" value="1"/>
</dbReference>
<evidence type="ECO:0000259" key="14">
    <source>
        <dbReference type="SMART" id="SM00963"/>
    </source>
</evidence>
<comment type="domain">
    <text evidence="10">Composed of three domains: the N-terminal N domain, which is responsible for interactions with the ribosome, the central G domain, which binds GTP, and the C-terminal M domain, which binds the RNA and the signal sequence of the RNC.</text>
</comment>
<dbReference type="InterPro" id="IPR004780">
    <property type="entry name" value="SRP"/>
</dbReference>
<dbReference type="SUPFAM" id="SSF47446">
    <property type="entry name" value="Signal peptide-binding domain"/>
    <property type="match status" value="1"/>
</dbReference>
<dbReference type="HOGENOM" id="CLU_388740_0_0_5"/>
<protein>
    <recommendedName>
        <fullName evidence="10">Signal recognition particle protein</fullName>
        <ecNumber evidence="10">3.6.5.4</ecNumber>
    </recommendedName>
    <alternativeName>
        <fullName evidence="10">Fifty-four homolog</fullName>
    </alternativeName>
</protein>
<sequence length="710" mass="75760">MQELLLPSKSGPWQPTPFVSPLELIRLQRELAIPYTKCHVGMAAEEWSSGAVSSIFAPDRQVFLWSQKKCSPPAGPTICLFRLPLGDGKRENAPEDTSGAGFSPFRAFCLTLRADRLKACSNLSAIFRTRATDRDPSWYKEIPEVHIRQRDAPSGAVPLWLLLELADTRDDLSLTKHKPLLGLKGNSMFESLQERLGSILNGLTGRGALSEADVTAALREVRRALIEADVSLEVVRSFTDRVREKAVGAEILKSIKPGQMVVKIVHDELVEMLGTEGVSIDLNAPAPVVIMMVGLQGSGKTTTTGKIAKRLTERQRKKVLMASLDTRRPAAQEQLRQLGIQTGVDTLPIIAGQSPVEIAKRAVQAAKLGAHDVVILDTAGRTHIDEPLMVEMADIRKAANPHEILLVADSLTGQDAVNLARNFDERVGITGIVLTRMDGDGRGGAALSMRAITGKPIKLIATGEKMDALEEFYPKRIADRILGMGDIVSLVEKAAENIDAEKAAAMAKKMQSGKFDLNDLAEQLKQMKKLGGMGGIMGMVPGMSGMKDKVAAAGLDDKVFDRQLAIIGSMTKAERANPDILKHSRKQRIAKGSGTSAADINKLLKMHRQMADMMKVMGKGKGGMMKQMMGGLANKMGLGGLGGGMGMPDLSKMDPKQLEALAKQAEAAGLTKGGGLPGLPGGGLPGGLPGLGGPKLPGLGGGLPGLPKKK</sequence>
<keyword evidence="3 10" id="KW-0547">Nucleotide-binding</keyword>
<keyword evidence="8 10" id="KW-0687">Ribonucleoprotein</keyword>
<comment type="subcellular location">
    <subcellularLocation>
        <location evidence="1">Cell inner membrane</location>
        <topology evidence="1">Peripheral membrane protein</topology>
        <orientation evidence="1">Cytoplasmic side</orientation>
    </subcellularLocation>
    <subcellularLocation>
        <location evidence="10">Cytoplasm</location>
    </subcellularLocation>
    <text evidence="10">The SRP-RNC complex is targeted to the cytoplasmic membrane.</text>
</comment>
<feature type="domain" description="Signal recognition particle SRP54 helical bundle" evidence="14">
    <location>
        <begin position="188"/>
        <end position="273"/>
    </location>
</feature>
<feature type="binding site" evidence="10">
    <location>
        <begin position="377"/>
        <end position="381"/>
    </location>
    <ligand>
        <name>GTP</name>
        <dbReference type="ChEBI" id="CHEBI:37565"/>
    </ligand>
</feature>
<evidence type="ECO:0000256" key="6">
    <source>
        <dbReference type="ARBA" id="ARBA00023134"/>
    </source>
</evidence>
<dbReference type="Gene3D" id="3.40.50.300">
    <property type="entry name" value="P-loop containing nucleotide triphosphate hydrolases"/>
    <property type="match status" value="1"/>
</dbReference>
<dbReference type="SUPFAM" id="SSF52540">
    <property type="entry name" value="P-loop containing nucleoside triphosphate hydrolases"/>
    <property type="match status" value="1"/>
</dbReference>
<evidence type="ECO:0000256" key="7">
    <source>
        <dbReference type="ARBA" id="ARBA00023135"/>
    </source>
</evidence>
<keyword evidence="7 10" id="KW-0733">Signal recognition particle</keyword>
<dbReference type="Proteomes" id="UP000004386">
    <property type="component" value="Unassembled WGS sequence"/>
</dbReference>
<comment type="catalytic activity">
    <reaction evidence="9 10">
        <text>GTP + H2O = GDP + phosphate + H(+)</text>
        <dbReference type="Rhea" id="RHEA:19669"/>
        <dbReference type="ChEBI" id="CHEBI:15377"/>
        <dbReference type="ChEBI" id="CHEBI:15378"/>
        <dbReference type="ChEBI" id="CHEBI:37565"/>
        <dbReference type="ChEBI" id="CHEBI:43474"/>
        <dbReference type="ChEBI" id="CHEBI:58189"/>
        <dbReference type="EC" id="3.6.5.4"/>
    </reaction>
</comment>
<keyword evidence="4 10" id="KW-0378">Hydrolase</keyword>
<gene>
    <name evidence="10 15" type="primary">ffh</name>
    <name evidence="15" type="ORF">OINT_1002200</name>
</gene>
<organism evidence="15 16">
    <name type="scientific">Brucella intermedia LMG 3301</name>
    <dbReference type="NCBI Taxonomy" id="641118"/>
    <lineage>
        <taxon>Bacteria</taxon>
        <taxon>Pseudomonadati</taxon>
        <taxon>Pseudomonadota</taxon>
        <taxon>Alphaproteobacteria</taxon>
        <taxon>Hyphomicrobiales</taxon>
        <taxon>Brucellaceae</taxon>
        <taxon>Brucella/Ochrobactrum group</taxon>
        <taxon>Brucella</taxon>
    </lineage>
</organism>
<feature type="domain" description="AAA+ ATPase" evidence="12">
    <location>
        <begin position="286"/>
        <end position="488"/>
    </location>
</feature>
<dbReference type="GO" id="GO:0005886">
    <property type="term" value="C:plasma membrane"/>
    <property type="evidence" value="ECO:0007669"/>
    <property type="project" value="UniProtKB-SubCell"/>
</dbReference>
<feature type="domain" description="SRP54-type proteins GTP-binding" evidence="13">
    <location>
        <begin position="287"/>
        <end position="483"/>
    </location>
</feature>
<dbReference type="InterPro" id="IPR003593">
    <property type="entry name" value="AAA+_ATPase"/>
</dbReference>
<dbReference type="GO" id="GO:0005525">
    <property type="term" value="F:GTP binding"/>
    <property type="evidence" value="ECO:0007669"/>
    <property type="project" value="UniProtKB-UniRule"/>
</dbReference>
<feature type="binding site" evidence="10">
    <location>
        <begin position="294"/>
        <end position="301"/>
    </location>
    <ligand>
        <name>GTP</name>
        <dbReference type="ChEBI" id="CHEBI:37565"/>
    </ligand>
</feature>
<dbReference type="Gene3D" id="1.20.120.140">
    <property type="entry name" value="Signal recognition particle SRP54, nucleotide-binding domain"/>
    <property type="match status" value="1"/>
</dbReference>
<dbReference type="EC" id="3.6.5.4" evidence="10"/>
<accession>C4WJ33</accession>
<evidence type="ECO:0000313" key="16">
    <source>
        <dbReference type="Proteomes" id="UP000004386"/>
    </source>
</evidence>
<dbReference type="SMART" id="SM00962">
    <property type="entry name" value="SRP54"/>
    <property type="match status" value="1"/>
</dbReference>
<evidence type="ECO:0000256" key="11">
    <source>
        <dbReference type="SAM" id="MobiDB-lite"/>
    </source>
</evidence>
<dbReference type="InterPro" id="IPR042101">
    <property type="entry name" value="SRP54_N_sf"/>
</dbReference>
<reference evidence="15 16" key="1">
    <citation type="submission" date="2009-05" db="EMBL/GenBank/DDBJ databases">
        <authorList>
            <person name="Setubal J.C."/>
            <person name="Boyle S."/>
            <person name="Crasta O.R."/>
            <person name="Gillespie J.J."/>
            <person name="Kenyon R.W."/>
            <person name="Lu J."/>
            <person name="Mane S."/>
            <person name="Nagrani S."/>
            <person name="Shallom J.M."/>
            <person name="Shallom S."/>
            <person name="Shukla M."/>
            <person name="Snyder E.E."/>
            <person name="Sobral B.W."/>
            <person name="Wattam A.R."/>
            <person name="Will R."/>
            <person name="Williams K."/>
            <person name="Yoo H."/>
            <person name="Munk C."/>
            <person name="Tapia R."/>
            <person name="Green L."/>
            <person name="Rogers Y."/>
            <person name="Detter J.C."/>
            <person name="Bruce D."/>
            <person name="Brettin T.S."/>
            <person name="Tsolis R."/>
        </authorList>
    </citation>
    <scope>NUCLEOTIDE SEQUENCE [LARGE SCALE GENOMIC DNA]</scope>
    <source>
        <strain evidence="15 16">LMG 3301</strain>
    </source>
</reference>
<dbReference type="HAMAP" id="MF_00306">
    <property type="entry name" value="SRP54"/>
    <property type="match status" value="1"/>
</dbReference>